<evidence type="ECO:0000256" key="1">
    <source>
        <dbReference type="ARBA" id="ARBA00022737"/>
    </source>
</evidence>
<reference evidence="3" key="1">
    <citation type="submission" date="2022-12" db="EMBL/GenBank/DDBJ databases">
        <title>Draft genome assemblies for two species of Escallonia (Escalloniales).</title>
        <authorList>
            <person name="Chanderbali A."/>
            <person name="Dervinis C."/>
            <person name="Anghel I."/>
            <person name="Soltis D."/>
            <person name="Soltis P."/>
            <person name="Zapata F."/>
        </authorList>
    </citation>
    <scope>NUCLEOTIDE SEQUENCE</scope>
    <source>
        <strain evidence="3">UCBG64.0493</strain>
        <tissue evidence="3">Leaf</tissue>
    </source>
</reference>
<dbReference type="InterPro" id="IPR046960">
    <property type="entry name" value="PPR_At4g14850-like_plant"/>
</dbReference>
<dbReference type="GO" id="GO:0009451">
    <property type="term" value="P:RNA modification"/>
    <property type="evidence" value="ECO:0007669"/>
    <property type="project" value="InterPro"/>
</dbReference>
<feature type="repeat" description="PPR" evidence="2">
    <location>
        <begin position="75"/>
        <end position="110"/>
    </location>
</feature>
<organism evidence="3 4">
    <name type="scientific">Escallonia herrerae</name>
    <dbReference type="NCBI Taxonomy" id="1293975"/>
    <lineage>
        <taxon>Eukaryota</taxon>
        <taxon>Viridiplantae</taxon>
        <taxon>Streptophyta</taxon>
        <taxon>Embryophyta</taxon>
        <taxon>Tracheophyta</taxon>
        <taxon>Spermatophyta</taxon>
        <taxon>Magnoliopsida</taxon>
        <taxon>eudicotyledons</taxon>
        <taxon>Gunneridae</taxon>
        <taxon>Pentapetalae</taxon>
        <taxon>asterids</taxon>
        <taxon>campanulids</taxon>
        <taxon>Escalloniales</taxon>
        <taxon>Escalloniaceae</taxon>
        <taxon>Escallonia</taxon>
    </lineage>
</organism>
<dbReference type="Proteomes" id="UP001188597">
    <property type="component" value="Unassembled WGS sequence"/>
</dbReference>
<dbReference type="PROSITE" id="PS51375">
    <property type="entry name" value="PPR"/>
    <property type="match status" value="1"/>
</dbReference>
<keyword evidence="4" id="KW-1185">Reference proteome</keyword>
<dbReference type="InterPro" id="IPR011990">
    <property type="entry name" value="TPR-like_helical_dom_sf"/>
</dbReference>
<dbReference type="PANTHER" id="PTHR47926">
    <property type="entry name" value="PENTATRICOPEPTIDE REPEAT-CONTAINING PROTEIN"/>
    <property type="match status" value="1"/>
</dbReference>
<evidence type="ECO:0008006" key="5">
    <source>
        <dbReference type="Google" id="ProtNLM"/>
    </source>
</evidence>
<comment type="caution">
    <text evidence="3">The sequence shown here is derived from an EMBL/GenBank/DDBJ whole genome shotgun (WGS) entry which is preliminary data.</text>
</comment>
<accession>A0AA88V1P5</accession>
<keyword evidence="1" id="KW-0677">Repeat</keyword>
<sequence length="168" mass="18636">MQEAGLRPNSSTVVAILPAIGEANALWEGKAAHGYCVRRWFHGDVVVGTGLLDIYAKCGCLSYARRIFDVMGVKNEVTWSAMIGGCVTCDSTREALELFDRVMLEDAMIPSTVMLGIVLRACAKLTDMRRGSALTLLALYLVNSFWKSSGPYYEVEIGDDFDWRRIEK</sequence>
<name>A0AA88V1P5_9ASTE</name>
<dbReference type="GO" id="GO:0003723">
    <property type="term" value="F:RNA binding"/>
    <property type="evidence" value="ECO:0007669"/>
    <property type="project" value="InterPro"/>
</dbReference>
<dbReference type="AlphaFoldDB" id="A0AA88V1P5"/>
<dbReference type="EMBL" id="JAVXUP010003280">
    <property type="protein sequence ID" value="KAK2999448.1"/>
    <property type="molecule type" value="Genomic_DNA"/>
</dbReference>
<dbReference type="NCBIfam" id="TIGR00756">
    <property type="entry name" value="PPR"/>
    <property type="match status" value="1"/>
</dbReference>
<proteinExistence type="predicted"/>
<dbReference type="FunFam" id="1.25.40.10:FF:001822">
    <property type="entry name" value="Pentatricopeptide repeat-containing family protein"/>
    <property type="match status" value="1"/>
</dbReference>
<evidence type="ECO:0000256" key="2">
    <source>
        <dbReference type="PROSITE-ProRule" id="PRU00708"/>
    </source>
</evidence>
<dbReference type="Gene3D" id="1.25.40.10">
    <property type="entry name" value="Tetratricopeptide repeat domain"/>
    <property type="match status" value="1"/>
</dbReference>
<dbReference type="InterPro" id="IPR002885">
    <property type="entry name" value="PPR_rpt"/>
</dbReference>
<protein>
    <recommendedName>
        <fullName evidence="5">Pentatricopeptide repeat-containing protein</fullName>
    </recommendedName>
</protein>
<evidence type="ECO:0000313" key="4">
    <source>
        <dbReference type="Proteomes" id="UP001188597"/>
    </source>
</evidence>
<gene>
    <name evidence="3" type="ORF">RJ639_022586</name>
</gene>
<evidence type="ECO:0000313" key="3">
    <source>
        <dbReference type="EMBL" id="KAK2999448.1"/>
    </source>
</evidence>
<dbReference type="Pfam" id="PF01535">
    <property type="entry name" value="PPR"/>
    <property type="match status" value="2"/>
</dbReference>